<feature type="region of interest" description="Disordered" evidence="1">
    <location>
        <begin position="81"/>
        <end position="100"/>
    </location>
</feature>
<keyword evidence="2" id="KW-0472">Membrane</keyword>
<proteinExistence type="predicted"/>
<dbReference type="EMBL" id="JAJVCZ030000007">
    <property type="protein sequence ID" value="KAL0257805.1"/>
    <property type="molecule type" value="Genomic_DNA"/>
</dbReference>
<dbReference type="RefSeq" id="XP_066630834.1">
    <property type="nucleotide sequence ID" value="XM_066778397.1"/>
</dbReference>
<accession>A0ABR3CCB1</accession>
<sequence>MVMTLITTFTCSTHTNGTMTSTTSSEDSSTNPLLSRNLRTYWATTIPLTVLLLLSWLIWRHRATRLFESDYAAIQRGEDAVMAGPARPPPPQQPSSPPAVSVTLPATVAASKGVGSSSSGGGSKERSARVATTEVIDLEDGRVRERGGHHGRGARSRVSALLMPSSLTAGNRNSNRRSSSMSTWPTGPSGVSAPEMVGTGTAVTAVGRRGKGKDWEDL</sequence>
<feature type="compositionally biased region" description="Low complexity" evidence="1">
    <location>
        <begin position="171"/>
        <end position="180"/>
    </location>
</feature>
<dbReference type="GeneID" id="92011055"/>
<feature type="transmembrane region" description="Helical" evidence="2">
    <location>
        <begin position="41"/>
        <end position="59"/>
    </location>
</feature>
<keyword evidence="2" id="KW-1133">Transmembrane helix</keyword>
<feature type="compositionally biased region" description="Pro residues" evidence="1">
    <location>
        <begin position="86"/>
        <end position="97"/>
    </location>
</feature>
<reference evidence="3 4" key="1">
    <citation type="submission" date="2024-02" db="EMBL/GenBank/DDBJ databases">
        <title>De novo assembly and annotation of 12 fungi associated with fruit tree decline syndrome in Ontario, Canada.</title>
        <authorList>
            <person name="Sulman M."/>
            <person name="Ellouze W."/>
            <person name="Ilyukhin E."/>
        </authorList>
    </citation>
    <scope>NUCLEOTIDE SEQUENCE [LARGE SCALE GENOMIC DNA]</scope>
    <source>
        <strain evidence="3 4">FDS-637</strain>
    </source>
</reference>
<evidence type="ECO:0000313" key="3">
    <source>
        <dbReference type="EMBL" id="KAL0257805.1"/>
    </source>
</evidence>
<protein>
    <submittedName>
        <fullName evidence="3">Uncharacterized protein</fullName>
    </submittedName>
</protein>
<gene>
    <name evidence="3" type="ORF">SLS55_006970</name>
</gene>
<keyword evidence="4" id="KW-1185">Reference proteome</keyword>
<dbReference type="Proteomes" id="UP001430584">
    <property type="component" value="Unassembled WGS sequence"/>
</dbReference>
<evidence type="ECO:0000256" key="2">
    <source>
        <dbReference type="SAM" id="Phobius"/>
    </source>
</evidence>
<name>A0ABR3CCB1_9PEZI</name>
<keyword evidence="2" id="KW-0812">Transmembrane</keyword>
<feature type="region of interest" description="Disordered" evidence="1">
    <location>
        <begin position="111"/>
        <end position="132"/>
    </location>
</feature>
<organism evidence="3 4">
    <name type="scientific">Diplodia seriata</name>
    <dbReference type="NCBI Taxonomy" id="420778"/>
    <lineage>
        <taxon>Eukaryota</taxon>
        <taxon>Fungi</taxon>
        <taxon>Dikarya</taxon>
        <taxon>Ascomycota</taxon>
        <taxon>Pezizomycotina</taxon>
        <taxon>Dothideomycetes</taxon>
        <taxon>Dothideomycetes incertae sedis</taxon>
        <taxon>Botryosphaeriales</taxon>
        <taxon>Botryosphaeriaceae</taxon>
        <taxon>Diplodia</taxon>
    </lineage>
</organism>
<evidence type="ECO:0000313" key="4">
    <source>
        <dbReference type="Proteomes" id="UP001430584"/>
    </source>
</evidence>
<evidence type="ECO:0000256" key="1">
    <source>
        <dbReference type="SAM" id="MobiDB-lite"/>
    </source>
</evidence>
<feature type="region of interest" description="Disordered" evidence="1">
    <location>
        <begin position="144"/>
        <end position="218"/>
    </location>
</feature>
<comment type="caution">
    <text evidence="3">The sequence shown here is derived from an EMBL/GenBank/DDBJ whole genome shotgun (WGS) entry which is preliminary data.</text>
</comment>